<dbReference type="PANTHER" id="PTHR44846:SF17">
    <property type="entry name" value="GNTR-FAMILY TRANSCRIPTIONAL REGULATOR"/>
    <property type="match status" value="1"/>
</dbReference>
<dbReference type="Proteomes" id="UP000003045">
    <property type="component" value="Unassembled WGS sequence"/>
</dbReference>
<dbReference type="Gene3D" id="1.10.10.10">
    <property type="entry name" value="Winged helix-like DNA-binding domain superfamily/Winged helix DNA-binding domain"/>
    <property type="match status" value="1"/>
</dbReference>
<keyword evidence="2" id="KW-0238">DNA-binding</keyword>
<dbReference type="SUPFAM" id="SSF64288">
    <property type="entry name" value="Chorismate lyase-like"/>
    <property type="match status" value="1"/>
</dbReference>
<dbReference type="CDD" id="cd07377">
    <property type="entry name" value="WHTH_GntR"/>
    <property type="match status" value="1"/>
</dbReference>
<evidence type="ECO:0000259" key="4">
    <source>
        <dbReference type="PROSITE" id="PS50949"/>
    </source>
</evidence>
<keyword evidence="6" id="KW-1185">Reference proteome</keyword>
<accession>E0QT84</accession>
<keyword evidence="3" id="KW-0804">Transcription</keyword>
<dbReference type="PANTHER" id="PTHR44846">
    <property type="entry name" value="MANNOSYL-D-GLYCERATE TRANSPORT/METABOLISM SYSTEM REPRESSOR MNGR-RELATED"/>
    <property type="match status" value="1"/>
</dbReference>
<dbReference type="Pfam" id="PF00392">
    <property type="entry name" value="GntR"/>
    <property type="match status" value="1"/>
</dbReference>
<dbReference type="InterPro" id="IPR000524">
    <property type="entry name" value="Tscrpt_reg_HTH_GntR"/>
</dbReference>
<name>E0QT84_9ACTO</name>
<dbReference type="SMART" id="SM00866">
    <property type="entry name" value="UTRA"/>
    <property type="match status" value="1"/>
</dbReference>
<dbReference type="InterPro" id="IPR036388">
    <property type="entry name" value="WH-like_DNA-bd_sf"/>
</dbReference>
<dbReference type="InterPro" id="IPR028978">
    <property type="entry name" value="Chorismate_lyase_/UTRA_dom_sf"/>
</dbReference>
<evidence type="ECO:0000256" key="1">
    <source>
        <dbReference type="ARBA" id="ARBA00023015"/>
    </source>
</evidence>
<dbReference type="AlphaFoldDB" id="E0QT84"/>
<dbReference type="PROSITE" id="PS50949">
    <property type="entry name" value="HTH_GNTR"/>
    <property type="match status" value="1"/>
</dbReference>
<dbReference type="PRINTS" id="PR00035">
    <property type="entry name" value="HTHGNTR"/>
</dbReference>
<dbReference type="InterPro" id="IPR050679">
    <property type="entry name" value="Bact_HTH_transcr_reg"/>
</dbReference>
<feature type="domain" description="HTH gntR-type" evidence="4">
    <location>
        <begin position="55"/>
        <end position="123"/>
    </location>
</feature>
<dbReference type="GO" id="GO:0045892">
    <property type="term" value="P:negative regulation of DNA-templated transcription"/>
    <property type="evidence" value="ECO:0007669"/>
    <property type="project" value="TreeGrafter"/>
</dbReference>
<protein>
    <submittedName>
        <fullName evidence="5">UbiC transcription regulator-associated domain protein</fullName>
    </submittedName>
</protein>
<dbReference type="InterPro" id="IPR011663">
    <property type="entry name" value="UTRA"/>
</dbReference>
<dbReference type="SUPFAM" id="SSF46785">
    <property type="entry name" value="Winged helix' DNA-binding domain"/>
    <property type="match status" value="1"/>
</dbReference>
<dbReference type="SMART" id="SM00345">
    <property type="entry name" value="HTH_GNTR"/>
    <property type="match status" value="1"/>
</dbReference>
<dbReference type="GO" id="GO:0003700">
    <property type="term" value="F:DNA-binding transcription factor activity"/>
    <property type="evidence" value="ECO:0007669"/>
    <property type="project" value="InterPro"/>
</dbReference>
<dbReference type="STRING" id="871571.HMPREF0580_2099"/>
<evidence type="ECO:0000313" key="5">
    <source>
        <dbReference type="EMBL" id="EFM45210.1"/>
    </source>
</evidence>
<reference evidence="5" key="1">
    <citation type="submission" date="2010-08" db="EMBL/GenBank/DDBJ databases">
        <authorList>
            <person name="Muzny D."/>
            <person name="Qin X."/>
            <person name="Deng J."/>
            <person name="Jiang H."/>
            <person name="Liu Y."/>
            <person name="Qu J."/>
            <person name="Song X.-Z."/>
            <person name="Zhang L."/>
            <person name="Thornton R."/>
            <person name="Coyle M."/>
            <person name="Francisco L."/>
            <person name="Jackson L."/>
            <person name="Javaid M."/>
            <person name="Korchina V."/>
            <person name="Kovar C."/>
            <person name="Mata R."/>
            <person name="Mathew T."/>
            <person name="Ngo R."/>
            <person name="Nguyen L."/>
            <person name="Nguyen N."/>
            <person name="Okwuonu G."/>
            <person name="Ongeri F."/>
            <person name="Pham C."/>
            <person name="Simmons D."/>
            <person name="Wilczek-Boney K."/>
            <person name="Hale W."/>
            <person name="Jakkamsetti A."/>
            <person name="Pham P."/>
            <person name="Ruth R."/>
            <person name="San Lucas F."/>
            <person name="Warren J."/>
            <person name="Zhang J."/>
            <person name="Zhao Z."/>
            <person name="Zhou C."/>
            <person name="Zhu D."/>
            <person name="Lee S."/>
            <person name="Bess C."/>
            <person name="Blankenburg K."/>
            <person name="Forbes L."/>
            <person name="Fu Q."/>
            <person name="Gubbala S."/>
            <person name="Hirani K."/>
            <person name="Jayaseelan J.C."/>
            <person name="Lara F."/>
            <person name="Munidasa M."/>
            <person name="Palculict T."/>
            <person name="Patil S."/>
            <person name="Pu L.-L."/>
            <person name="Saada N."/>
            <person name="Tang L."/>
            <person name="Weissenberger G."/>
            <person name="Zhu Y."/>
            <person name="Hemphill L."/>
            <person name="Shang Y."/>
            <person name="Youmans B."/>
            <person name="Ayvaz T."/>
            <person name="Ross M."/>
            <person name="Santibanez J."/>
            <person name="Aqrawi P."/>
            <person name="Gross S."/>
            <person name="Joshi V."/>
            <person name="Fowler G."/>
            <person name="Nazareth L."/>
            <person name="Reid J."/>
            <person name="Worley K."/>
            <person name="Petrosino J."/>
            <person name="Highlander S."/>
            <person name="Gibbs R."/>
        </authorList>
    </citation>
    <scope>NUCLEOTIDE SEQUENCE [LARGE SCALE GENOMIC DNA]</scope>
    <source>
        <strain evidence="5">ATCC 35239</strain>
    </source>
</reference>
<gene>
    <name evidence="5" type="ORF">HMPREF0580_2099</name>
</gene>
<dbReference type="InterPro" id="IPR036390">
    <property type="entry name" value="WH_DNA-bd_sf"/>
</dbReference>
<sequence length="285" mass="31437">MKFQCFWPIIQALIVDTIGVSEVKGVDHQGNGGTKMVQAPTYFEADVRLDRNSPVPLYHQIAQPIEELILSGQLTPGTRLEDELSMARRLNVSRPTARRALQQLGDHGLLVRRRGIGTQVAPTRVHRPNQLQTVFDQMKSEGRKPTTEVLSYGSSPASNEIAAKLELPVGTDISTIRRLRLCEQQPVGLMFDVIRAAIAPAAVALERDSFESALAERGVIVAQARQTFSARKATTPESQLLRIPVGSPVLAVQNVSLDDTGHVTAYGEYLFRPDRFAFKCTNFAH</sequence>
<dbReference type="Pfam" id="PF07702">
    <property type="entry name" value="UTRA"/>
    <property type="match status" value="1"/>
</dbReference>
<comment type="caution">
    <text evidence="5">The sequence shown here is derived from an EMBL/GenBank/DDBJ whole genome shotgun (WGS) entry which is preliminary data.</text>
</comment>
<proteinExistence type="predicted"/>
<evidence type="ECO:0000313" key="6">
    <source>
        <dbReference type="Proteomes" id="UP000003045"/>
    </source>
</evidence>
<evidence type="ECO:0000256" key="2">
    <source>
        <dbReference type="ARBA" id="ARBA00023125"/>
    </source>
</evidence>
<organism evidence="5 6">
    <name type="scientific">Mobiluncus mulieris ATCC 35239</name>
    <dbReference type="NCBI Taxonomy" id="871571"/>
    <lineage>
        <taxon>Bacteria</taxon>
        <taxon>Bacillati</taxon>
        <taxon>Actinomycetota</taxon>
        <taxon>Actinomycetes</taxon>
        <taxon>Actinomycetales</taxon>
        <taxon>Actinomycetaceae</taxon>
        <taxon>Mobiluncus</taxon>
    </lineage>
</organism>
<dbReference type="EMBL" id="AEET01000046">
    <property type="protein sequence ID" value="EFM45210.1"/>
    <property type="molecule type" value="Genomic_DNA"/>
</dbReference>
<evidence type="ECO:0000256" key="3">
    <source>
        <dbReference type="ARBA" id="ARBA00023163"/>
    </source>
</evidence>
<dbReference type="GO" id="GO:0003677">
    <property type="term" value="F:DNA binding"/>
    <property type="evidence" value="ECO:0007669"/>
    <property type="project" value="UniProtKB-KW"/>
</dbReference>
<dbReference type="HOGENOM" id="CLU_063236_2_3_11"/>
<keyword evidence="1" id="KW-0805">Transcription regulation</keyword>
<dbReference type="Gene3D" id="3.40.1410.10">
    <property type="entry name" value="Chorismate lyase-like"/>
    <property type="match status" value="1"/>
</dbReference>